<name>X1KXJ8_9ZZZZ</name>
<accession>X1KXJ8</accession>
<proteinExistence type="predicted"/>
<gene>
    <name evidence="1" type="ORF">S06H3_00898</name>
</gene>
<sequence>MPHILEQYYVAPAPEIHGSISLTLTNTVYSPGDPTFDIHATLTIYDPNPTSEPQIEVSLIHE</sequence>
<protein>
    <submittedName>
        <fullName evidence="1">Uncharacterized protein</fullName>
    </submittedName>
</protein>
<reference evidence="1" key="1">
    <citation type="journal article" date="2014" name="Front. Microbiol.">
        <title>High frequency of phylogenetically diverse reductive dehalogenase-homologous genes in deep subseafloor sedimentary metagenomes.</title>
        <authorList>
            <person name="Kawai M."/>
            <person name="Futagami T."/>
            <person name="Toyoda A."/>
            <person name="Takaki Y."/>
            <person name="Nishi S."/>
            <person name="Hori S."/>
            <person name="Arai W."/>
            <person name="Tsubouchi T."/>
            <person name="Morono Y."/>
            <person name="Uchiyama I."/>
            <person name="Ito T."/>
            <person name="Fujiyama A."/>
            <person name="Inagaki F."/>
            <person name="Takami H."/>
        </authorList>
    </citation>
    <scope>NUCLEOTIDE SEQUENCE</scope>
    <source>
        <strain evidence="1">Expedition CK06-06</strain>
    </source>
</reference>
<comment type="caution">
    <text evidence="1">The sequence shown here is derived from an EMBL/GenBank/DDBJ whole genome shotgun (WGS) entry which is preliminary data.</text>
</comment>
<evidence type="ECO:0000313" key="1">
    <source>
        <dbReference type="EMBL" id="GAH94899.1"/>
    </source>
</evidence>
<organism evidence="1">
    <name type="scientific">marine sediment metagenome</name>
    <dbReference type="NCBI Taxonomy" id="412755"/>
    <lineage>
        <taxon>unclassified sequences</taxon>
        <taxon>metagenomes</taxon>
        <taxon>ecological metagenomes</taxon>
    </lineage>
</organism>
<dbReference type="EMBL" id="BARV01000196">
    <property type="protein sequence ID" value="GAH94899.1"/>
    <property type="molecule type" value="Genomic_DNA"/>
</dbReference>
<dbReference type="AlphaFoldDB" id="X1KXJ8"/>